<dbReference type="Pfam" id="PF13041">
    <property type="entry name" value="PPR_2"/>
    <property type="match status" value="2"/>
</dbReference>
<dbReference type="InterPro" id="IPR002885">
    <property type="entry name" value="PPR_rpt"/>
</dbReference>
<dbReference type="AlphaFoldDB" id="A0AAD3XTT1"/>
<dbReference type="InterPro" id="IPR046960">
    <property type="entry name" value="PPR_At4g14850-like_plant"/>
</dbReference>
<dbReference type="FunFam" id="1.25.40.10:FF:000436">
    <property type="entry name" value="Pentatricopeptide repeat-containing protein At5g39350 family"/>
    <property type="match status" value="1"/>
</dbReference>
<dbReference type="InterPro" id="IPR032867">
    <property type="entry name" value="DYW_dom"/>
</dbReference>
<keyword evidence="2" id="KW-0677">Repeat</keyword>
<keyword evidence="6" id="KW-1185">Reference proteome</keyword>
<evidence type="ECO:0000313" key="6">
    <source>
        <dbReference type="Proteomes" id="UP001279734"/>
    </source>
</evidence>
<protein>
    <recommendedName>
        <fullName evidence="4">DYW domain-containing protein</fullName>
    </recommendedName>
</protein>
<dbReference type="Proteomes" id="UP001279734">
    <property type="component" value="Unassembled WGS sequence"/>
</dbReference>
<feature type="repeat" description="PPR" evidence="3">
    <location>
        <begin position="496"/>
        <end position="530"/>
    </location>
</feature>
<dbReference type="Pfam" id="PF14432">
    <property type="entry name" value="DYW_deaminase"/>
    <property type="match status" value="1"/>
</dbReference>
<sequence length="794" mass="88516">MAAALVHTHLCVSKISKRASITTAELIYRERQGLTKLRHSNSAAQFRKCRKAFKTLANPGSLSLTRALVTFVEAGYLEDAFHLFEKMPHSDTFVWNVLIKGLVTNGFYEEAIDIYYRMTFAGIRADNFTYPFVIKACAGLSSLFEGQKVHSKLVKTGLDVDVYTSNSLISTYAKLGRIEFAERLFVEMEFRDLVSWNSMISGYISAGDGWNSLICFREMQLFGMTPDRFSIISALGACSLECLLQKGKEIHCLIIKNEFEMDSMIQTSAIDMYSKCGRVDYAEKFFDCIPQRNIGAWNAMIGGYSLNNHPLQSLACLKKMNMASNLVSDTVTLINVLPACAQLGALLQGKSVHGVAIRKGFLPHLALETALINMYGECGRLNISELVFGQMTDKSLISWNTMVAAYVKNECHQEALKLFQNLLNANLGPDAVTIASILPSYAEVGSVREGKQIHGYVAKSGAGSSTYISNAMVYMYAKCGDLTNSQKYFDGLIFKDVVSWNTIIMANALHGFGEESLRFFSEMQAKGVKPNASTFVSLLSSCSITGMFDEGWKYFHSMIWEFRIDPQIEHYGCMIDLLGRKGNTHFAQHLIEEMPLAPTARIWGSLLTAARRNGDIALAEHASAHILKLRHDNTGCYALLSSMYAEAGRWAEAECVKHNMRKEGFEKTAGCSVVEIDGNICRFFNGDRSHEETEKIYDALSVISGKITKFRQQESVGKRANSPEFHSVRLAITSGLISTAPGSPILVRKNIRICENCHDAAKKISDISRREIVVGDSKIFHHFKCGRCTCRDYW</sequence>
<dbReference type="PANTHER" id="PTHR47926:SF452">
    <property type="entry name" value="PENTATRICOPEPTIDE REPEAT-CONTAINING PROTEIN"/>
    <property type="match status" value="1"/>
</dbReference>
<comment type="caution">
    <text evidence="5">The sequence shown here is derived from an EMBL/GenBank/DDBJ whole genome shotgun (WGS) entry which is preliminary data.</text>
</comment>
<dbReference type="PANTHER" id="PTHR47926">
    <property type="entry name" value="PENTATRICOPEPTIDE REPEAT-CONTAINING PROTEIN"/>
    <property type="match status" value="1"/>
</dbReference>
<dbReference type="GO" id="GO:0003723">
    <property type="term" value="F:RNA binding"/>
    <property type="evidence" value="ECO:0007669"/>
    <property type="project" value="InterPro"/>
</dbReference>
<dbReference type="GO" id="GO:0009451">
    <property type="term" value="P:RNA modification"/>
    <property type="evidence" value="ECO:0007669"/>
    <property type="project" value="InterPro"/>
</dbReference>
<dbReference type="GO" id="GO:0008270">
    <property type="term" value="F:zinc ion binding"/>
    <property type="evidence" value="ECO:0007669"/>
    <property type="project" value="InterPro"/>
</dbReference>
<feature type="repeat" description="PPR" evidence="3">
    <location>
        <begin position="161"/>
        <end position="195"/>
    </location>
</feature>
<dbReference type="Gene3D" id="1.25.40.10">
    <property type="entry name" value="Tetratricopeptide repeat domain"/>
    <property type="match status" value="5"/>
</dbReference>
<dbReference type="Pfam" id="PF20431">
    <property type="entry name" value="E_motif"/>
    <property type="match status" value="1"/>
</dbReference>
<reference evidence="5" key="1">
    <citation type="submission" date="2023-05" db="EMBL/GenBank/DDBJ databases">
        <title>Nepenthes gracilis genome sequencing.</title>
        <authorList>
            <person name="Fukushima K."/>
        </authorList>
    </citation>
    <scope>NUCLEOTIDE SEQUENCE</scope>
    <source>
        <strain evidence="5">SING2019-196</strain>
    </source>
</reference>
<dbReference type="FunFam" id="1.25.40.10:FF:000073">
    <property type="entry name" value="Pentatricopeptide repeat-containing protein chloroplastic"/>
    <property type="match status" value="1"/>
</dbReference>
<accession>A0AAD3XTT1</accession>
<evidence type="ECO:0000256" key="2">
    <source>
        <dbReference type="ARBA" id="ARBA00022737"/>
    </source>
</evidence>
<dbReference type="Pfam" id="PF01535">
    <property type="entry name" value="PPR"/>
    <property type="match status" value="6"/>
</dbReference>
<dbReference type="GO" id="GO:0099402">
    <property type="term" value="P:plant organ development"/>
    <property type="evidence" value="ECO:0007669"/>
    <property type="project" value="UniProtKB-ARBA"/>
</dbReference>
<evidence type="ECO:0000256" key="1">
    <source>
        <dbReference type="ARBA" id="ARBA00006643"/>
    </source>
</evidence>
<feature type="repeat" description="PPR" evidence="3">
    <location>
        <begin position="395"/>
        <end position="429"/>
    </location>
</feature>
<dbReference type="NCBIfam" id="TIGR00756">
    <property type="entry name" value="PPR"/>
    <property type="match status" value="4"/>
</dbReference>
<evidence type="ECO:0000313" key="5">
    <source>
        <dbReference type="EMBL" id="GMH16349.1"/>
    </source>
</evidence>
<dbReference type="EMBL" id="BSYO01000016">
    <property type="protein sequence ID" value="GMH16349.1"/>
    <property type="molecule type" value="Genomic_DNA"/>
</dbReference>
<name>A0AAD3XTT1_NEPGR</name>
<gene>
    <name evidence="5" type="ORF">Nepgr_018190</name>
</gene>
<organism evidence="5 6">
    <name type="scientific">Nepenthes gracilis</name>
    <name type="common">Slender pitcher plant</name>
    <dbReference type="NCBI Taxonomy" id="150966"/>
    <lineage>
        <taxon>Eukaryota</taxon>
        <taxon>Viridiplantae</taxon>
        <taxon>Streptophyta</taxon>
        <taxon>Embryophyta</taxon>
        <taxon>Tracheophyta</taxon>
        <taxon>Spermatophyta</taxon>
        <taxon>Magnoliopsida</taxon>
        <taxon>eudicotyledons</taxon>
        <taxon>Gunneridae</taxon>
        <taxon>Pentapetalae</taxon>
        <taxon>Caryophyllales</taxon>
        <taxon>Nepenthaceae</taxon>
        <taxon>Nepenthes</taxon>
    </lineage>
</organism>
<feature type="repeat" description="PPR" evidence="3">
    <location>
        <begin position="633"/>
        <end position="667"/>
    </location>
</feature>
<dbReference type="FunFam" id="1.25.40.10:FF:000158">
    <property type="entry name" value="pentatricopeptide repeat-containing protein At2g33680"/>
    <property type="match status" value="1"/>
</dbReference>
<dbReference type="InterPro" id="IPR011990">
    <property type="entry name" value="TPR-like_helical_dom_sf"/>
</dbReference>
<proteinExistence type="inferred from homology"/>
<feature type="domain" description="DYW" evidence="4">
    <location>
        <begin position="726"/>
        <end position="794"/>
    </location>
</feature>
<dbReference type="PROSITE" id="PS51375">
    <property type="entry name" value="PPR"/>
    <property type="match status" value="5"/>
</dbReference>
<comment type="similarity">
    <text evidence="1">Belongs to the PPR family. PCMP-H subfamily.</text>
</comment>
<feature type="repeat" description="PPR" evidence="3">
    <location>
        <begin position="91"/>
        <end position="125"/>
    </location>
</feature>
<dbReference type="InterPro" id="IPR046848">
    <property type="entry name" value="E_motif"/>
</dbReference>
<dbReference type="FunFam" id="1.25.40.10:FF:000344">
    <property type="entry name" value="Pentatricopeptide repeat-containing protein"/>
    <property type="match status" value="1"/>
</dbReference>
<evidence type="ECO:0000259" key="4">
    <source>
        <dbReference type="Pfam" id="PF14432"/>
    </source>
</evidence>
<evidence type="ECO:0000256" key="3">
    <source>
        <dbReference type="PROSITE-ProRule" id="PRU00708"/>
    </source>
</evidence>